<dbReference type="SMART" id="SM00499">
    <property type="entry name" value="AAI"/>
    <property type="match status" value="1"/>
</dbReference>
<keyword evidence="4" id="KW-1185">Reference proteome</keyword>
<accession>A0ABP0XKK8</accession>
<dbReference type="EMBL" id="OZ021735">
    <property type="protein sequence ID" value="CAK9308699.1"/>
    <property type="molecule type" value="Genomic_DNA"/>
</dbReference>
<dbReference type="SUPFAM" id="SSF47699">
    <property type="entry name" value="Bifunctional inhibitor/lipid-transfer protein/seed storage 2S albumin"/>
    <property type="match status" value="1"/>
</dbReference>
<name>A0ABP0XKK8_9ROSI</name>
<evidence type="ECO:0000313" key="3">
    <source>
        <dbReference type="EMBL" id="CAK9308699.1"/>
    </source>
</evidence>
<dbReference type="InterPro" id="IPR044741">
    <property type="entry name" value="NsLTP-like"/>
</dbReference>
<keyword evidence="1" id="KW-0732">Signal</keyword>
<dbReference type="Proteomes" id="UP001642487">
    <property type="component" value="Chromosome 1"/>
</dbReference>
<sequence>MTTNKFLVPLFLRLLLLAMLLAGTSTNPLCKIDTKELGVCQPAVAPWHGKPLQPPTKGCCSVLRRADLKCLCNFKSILPSIGINITNALALPSKCGIKTPPECHIISP</sequence>
<dbReference type="InterPro" id="IPR036312">
    <property type="entry name" value="Bifun_inhib/LTP/seed_sf"/>
</dbReference>
<evidence type="ECO:0000259" key="2">
    <source>
        <dbReference type="SMART" id="SM00499"/>
    </source>
</evidence>
<proteinExistence type="predicted"/>
<dbReference type="PANTHER" id="PTHR33122">
    <property type="entry name" value="LIPID BINDING PROTEIN-RELATED"/>
    <property type="match status" value="1"/>
</dbReference>
<dbReference type="CDD" id="cd04660">
    <property type="entry name" value="nsLTP_like"/>
    <property type="match status" value="1"/>
</dbReference>
<feature type="domain" description="Bifunctional inhibitor/plant lipid transfer protein/seed storage helical" evidence="2">
    <location>
        <begin position="30"/>
        <end position="103"/>
    </location>
</feature>
<evidence type="ECO:0000256" key="1">
    <source>
        <dbReference type="SAM" id="SignalP"/>
    </source>
</evidence>
<feature type="signal peptide" evidence="1">
    <location>
        <begin position="1"/>
        <end position="26"/>
    </location>
</feature>
<gene>
    <name evidence="3" type="ORF">CITCOLO1_LOCUS213</name>
</gene>
<dbReference type="PANTHER" id="PTHR33122:SF43">
    <property type="entry name" value="BIFUNCTIONAL INHIBITOR_PLANT LIPID TRANSFER PROTEIN_SEED STORAGE HELICAL DOMAIN-CONTAINING PROTEIN"/>
    <property type="match status" value="1"/>
</dbReference>
<protein>
    <recommendedName>
        <fullName evidence="2">Bifunctional inhibitor/plant lipid transfer protein/seed storage helical domain-containing protein</fullName>
    </recommendedName>
</protein>
<dbReference type="InterPro" id="IPR016140">
    <property type="entry name" value="Bifunc_inhib/LTP/seed_store"/>
</dbReference>
<organism evidence="3 4">
    <name type="scientific">Citrullus colocynthis</name>
    <name type="common">colocynth</name>
    <dbReference type="NCBI Taxonomy" id="252529"/>
    <lineage>
        <taxon>Eukaryota</taxon>
        <taxon>Viridiplantae</taxon>
        <taxon>Streptophyta</taxon>
        <taxon>Embryophyta</taxon>
        <taxon>Tracheophyta</taxon>
        <taxon>Spermatophyta</taxon>
        <taxon>Magnoliopsida</taxon>
        <taxon>eudicotyledons</taxon>
        <taxon>Gunneridae</taxon>
        <taxon>Pentapetalae</taxon>
        <taxon>rosids</taxon>
        <taxon>fabids</taxon>
        <taxon>Cucurbitales</taxon>
        <taxon>Cucurbitaceae</taxon>
        <taxon>Benincaseae</taxon>
        <taxon>Citrullus</taxon>
    </lineage>
</organism>
<dbReference type="InterPro" id="IPR039265">
    <property type="entry name" value="DIR1-like"/>
</dbReference>
<dbReference type="Pfam" id="PF14368">
    <property type="entry name" value="LTP_2"/>
    <property type="match status" value="1"/>
</dbReference>
<evidence type="ECO:0000313" key="4">
    <source>
        <dbReference type="Proteomes" id="UP001642487"/>
    </source>
</evidence>
<dbReference type="Gene3D" id="1.10.110.10">
    <property type="entry name" value="Plant lipid-transfer and hydrophobic proteins"/>
    <property type="match status" value="1"/>
</dbReference>
<feature type="chain" id="PRO_5046493069" description="Bifunctional inhibitor/plant lipid transfer protein/seed storage helical domain-containing protein" evidence="1">
    <location>
        <begin position="27"/>
        <end position="108"/>
    </location>
</feature>
<reference evidence="3 4" key="1">
    <citation type="submission" date="2024-03" db="EMBL/GenBank/DDBJ databases">
        <authorList>
            <person name="Gkanogiannis A."/>
            <person name="Becerra Lopez-Lavalle L."/>
        </authorList>
    </citation>
    <scope>NUCLEOTIDE SEQUENCE [LARGE SCALE GENOMIC DNA]</scope>
</reference>